<keyword evidence="1" id="KW-0805">Transcription regulation</keyword>
<gene>
    <name evidence="6" type="ORF">COA71_01475</name>
</gene>
<dbReference type="PROSITE" id="PS51464">
    <property type="entry name" value="SIS"/>
    <property type="match status" value="1"/>
</dbReference>
<proteinExistence type="predicted"/>
<dbReference type="PANTHER" id="PTHR30514:SF1">
    <property type="entry name" value="HTH-TYPE TRANSCRIPTIONAL REGULATOR HEXR-RELATED"/>
    <property type="match status" value="1"/>
</dbReference>
<dbReference type="InterPro" id="IPR047640">
    <property type="entry name" value="RpiR-like"/>
</dbReference>
<dbReference type="AlphaFoldDB" id="A0A2A5CI65"/>
<dbReference type="PANTHER" id="PTHR30514">
    <property type="entry name" value="GLUCOKINASE"/>
    <property type="match status" value="1"/>
</dbReference>
<evidence type="ECO:0000256" key="1">
    <source>
        <dbReference type="ARBA" id="ARBA00023015"/>
    </source>
</evidence>
<dbReference type="Pfam" id="PF01380">
    <property type="entry name" value="SIS"/>
    <property type="match status" value="1"/>
</dbReference>
<evidence type="ECO:0000259" key="4">
    <source>
        <dbReference type="PROSITE" id="PS51071"/>
    </source>
</evidence>
<dbReference type="Gene3D" id="1.10.10.10">
    <property type="entry name" value="Winged helix-like DNA-binding domain superfamily/Winged helix DNA-binding domain"/>
    <property type="match status" value="1"/>
</dbReference>
<dbReference type="SUPFAM" id="SSF53697">
    <property type="entry name" value="SIS domain"/>
    <property type="match status" value="1"/>
</dbReference>
<organism evidence="6 7">
    <name type="scientific">SAR86 cluster bacterium</name>
    <dbReference type="NCBI Taxonomy" id="2030880"/>
    <lineage>
        <taxon>Bacteria</taxon>
        <taxon>Pseudomonadati</taxon>
        <taxon>Pseudomonadota</taxon>
        <taxon>Gammaproteobacteria</taxon>
        <taxon>SAR86 cluster</taxon>
    </lineage>
</organism>
<sequence>MERSNLIRKISLSLDKLRKSERKVAEYILADPAKVINMRIIDLANGASVSEPTVIRFCRALDFEGFQAFKLKLAQHIGSSGNFRQFQVSPDDSIADVNKKVFDATIGSLINVRDEIDTHALKNAIDALSTAKRVEFYGFGASGSVAIDAQHKFFRLQVSAAAYTDPHIQHMSAISLKPTDVIVAISQSGRSKALIQSVKLAREAGATVIGLAPENTDLSDLCDFPIHINMEENHLEFTPVSSRIAHLVVIDVLAMGVAQHRNTELKEHLKRLSVSLRSLRTRKKSK</sequence>
<dbReference type="InterPro" id="IPR035472">
    <property type="entry name" value="RpiR-like_SIS"/>
</dbReference>
<feature type="domain" description="SIS" evidence="5">
    <location>
        <begin position="124"/>
        <end position="263"/>
    </location>
</feature>
<dbReference type="InterPro" id="IPR001347">
    <property type="entry name" value="SIS_dom"/>
</dbReference>
<dbReference type="InterPro" id="IPR000281">
    <property type="entry name" value="HTH_RpiR"/>
</dbReference>
<dbReference type="GO" id="GO:1901135">
    <property type="term" value="P:carbohydrate derivative metabolic process"/>
    <property type="evidence" value="ECO:0007669"/>
    <property type="project" value="InterPro"/>
</dbReference>
<dbReference type="InterPro" id="IPR009057">
    <property type="entry name" value="Homeodomain-like_sf"/>
</dbReference>
<dbReference type="PROSITE" id="PS51071">
    <property type="entry name" value="HTH_RPIR"/>
    <property type="match status" value="1"/>
</dbReference>
<accession>A0A2A5CI65</accession>
<keyword evidence="2" id="KW-0238">DNA-binding</keyword>
<dbReference type="GO" id="GO:0097367">
    <property type="term" value="F:carbohydrate derivative binding"/>
    <property type="evidence" value="ECO:0007669"/>
    <property type="project" value="InterPro"/>
</dbReference>
<evidence type="ECO:0000256" key="2">
    <source>
        <dbReference type="ARBA" id="ARBA00023125"/>
    </source>
</evidence>
<protein>
    <submittedName>
        <fullName evidence="6">Transcriptional regulator</fullName>
    </submittedName>
</protein>
<keyword evidence="3" id="KW-0804">Transcription</keyword>
<dbReference type="CDD" id="cd05013">
    <property type="entry name" value="SIS_RpiR"/>
    <property type="match status" value="1"/>
</dbReference>
<reference evidence="7" key="1">
    <citation type="submission" date="2017-08" db="EMBL/GenBank/DDBJ databases">
        <title>A dynamic microbial community with high functional redundancy inhabits the cold, oxic subseafloor aquifer.</title>
        <authorList>
            <person name="Tully B.J."/>
            <person name="Wheat C.G."/>
            <person name="Glazer B.T."/>
            <person name="Huber J.A."/>
        </authorList>
    </citation>
    <scope>NUCLEOTIDE SEQUENCE [LARGE SCALE GENOMIC DNA]</scope>
</reference>
<dbReference type="GO" id="GO:0003677">
    <property type="term" value="F:DNA binding"/>
    <property type="evidence" value="ECO:0007669"/>
    <property type="project" value="UniProtKB-KW"/>
</dbReference>
<dbReference type="EMBL" id="NVWI01000001">
    <property type="protein sequence ID" value="PCJ43569.1"/>
    <property type="molecule type" value="Genomic_DNA"/>
</dbReference>
<dbReference type="InterPro" id="IPR036388">
    <property type="entry name" value="WH-like_DNA-bd_sf"/>
</dbReference>
<feature type="domain" description="HTH rpiR-type" evidence="4">
    <location>
        <begin position="4"/>
        <end position="80"/>
    </location>
</feature>
<dbReference type="Pfam" id="PF01418">
    <property type="entry name" value="HTH_6"/>
    <property type="match status" value="1"/>
</dbReference>
<dbReference type="Gene3D" id="3.40.50.10490">
    <property type="entry name" value="Glucose-6-phosphate isomerase like protein, domain 1"/>
    <property type="match status" value="1"/>
</dbReference>
<name>A0A2A5CI65_9GAMM</name>
<dbReference type="InterPro" id="IPR046348">
    <property type="entry name" value="SIS_dom_sf"/>
</dbReference>
<comment type="caution">
    <text evidence="6">The sequence shown here is derived from an EMBL/GenBank/DDBJ whole genome shotgun (WGS) entry which is preliminary data.</text>
</comment>
<evidence type="ECO:0000256" key="3">
    <source>
        <dbReference type="ARBA" id="ARBA00023163"/>
    </source>
</evidence>
<evidence type="ECO:0000313" key="6">
    <source>
        <dbReference type="EMBL" id="PCJ43569.1"/>
    </source>
</evidence>
<evidence type="ECO:0000259" key="5">
    <source>
        <dbReference type="PROSITE" id="PS51464"/>
    </source>
</evidence>
<dbReference type="GO" id="GO:0003700">
    <property type="term" value="F:DNA-binding transcription factor activity"/>
    <property type="evidence" value="ECO:0007669"/>
    <property type="project" value="InterPro"/>
</dbReference>
<dbReference type="SUPFAM" id="SSF46689">
    <property type="entry name" value="Homeodomain-like"/>
    <property type="match status" value="1"/>
</dbReference>
<dbReference type="Proteomes" id="UP000228987">
    <property type="component" value="Unassembled WGS sequence"/>
</dbReference>
<evidence type="ECO:0000313" key="7">
    <source>
        <dbReference type="Proteomes" id="UP000228987"/>
    </source>
</evidence>